<organism evidence="2 3">
    <name type="scientific">Musa balbisiana</name>
    <name type="common">Banana</name>
    <dbReference type="NCBI Taxonomy" id="52838"/>
    <lineage>
        <taxon>Eukaryota</taxon>
        <taxon>Viridiplantae</taxon>
        <taxon>Streptophyta</taxon>
        <taxon>Embryophyta</taxon>
        <taxon>Tracheophyta</taxon>
        <taxon>Spermatophyta</taxon>
        <taxon>Magnoliopsida</taxon>
        <taxon>Liliopsida</taxon>
        <taxon>Zingiberales</taxon>
        <taxon>Musaceae</taxon>
        <taxon>Musa</taxon>
    </lineage>
</organism>
<dbReference type="GO" id="GO:0042023">
    <property type="term" value="P:DNA endoreduplication"/>
    <property type="evidence" value="ECO:0007669"/>
    <property type="project" value="InterPro"/>
</dbReference>
<gene>
    <name evidence="2" type="ORF">C4D60_Mb01t20600</name>
</gene>
<name>A0A4S8JPZ1_MUSBA</name>
<accession>A0A4S8JPZ1</accession>
<dbReference type="PANTHER" id="PTHR35698">
    <property type="entry name" value="DNA-BINDING PROTEIN RHL1"/>
    <property type="match status" value="1"/>
</dbReference>
<keyword evidence="3" id="KW-1185">Reference proteome</keyword>
<reference evidence="2 3" key="1">
    <citation type="journal article" date="2019" name="Nat. Plants">
        <title>Genome sequencing of Musa balbisiana reveals subgenome evolution and function divergence in polyploid bananas.</title>
        <authorList>
            <person name="Yao X."/>
        </authorList>
    </citation>
    <scope>NUCLEOTIDE SEQUENCE [LARGE SCALE GENOMIC DNA]</scope>
    <source>
        <strain evidence="3">cv. DH-PKW</strain>
        <tissue evidence="2">Leaves</tissue>
    </source>
</reference>
<proteinExistence type="predicted"/>
<evidence type="ECO:0000313" key="2">
    <source>
        <dbReference type="EMBL" id="THU63889.1"/>
    </source>
</evidence>
<dbReference type="PANTHER" id="PTHR35698:SF2">
    <property type="entry name" value="DNA-BINDING PROTEIN RHL1"/>
    <property type="match status" value="1"/>
</dbReference>
<feature type="region of interest" description="Disordered" evidence="1">
    <location>
        <begin position="393"/>
        <end position="468"/>
    </location>
</feature>
<sequence length="584" mass="64402">MGRLYKKEGPSNLTALLTGPDAVLPLTVFAPFVDRGVRPELERASAMAKRKKESEDEEVRPVDPETEEKRRLRSLAFSRKLLRHAPSLPSAPLEPSKAVVRLQGRDLVKRGQRKSRYLFSFPGLLAPLSAGRIGELADLGTKNPVLYLEFPQGRMKLFGTHVYPKNKYLTLQLTKSFKGVTCEDIFESMIVFADAWWIGQKEENPQELQLEFPKYLSEGKDAIDYDFKGGAGATVGEQSAGNKPVTKREPLSPEIEFEDSLPDDSGNKVEPGTINMATPVRQSARTAGKKLSYAESSGDDSNSSCDAEQPATSPGVTSLELTHKGDEKIVDSCPVSSSVVASTSELVDRKTCSREKLKQTSSSEWSKGNLSYGKGMLVQATLSTLFEKVVDKKPKRGVNTSPGTKGPASKRKRAASRKSSEQVEVNGSNKEEPKSSRKKGGKQHVTLQPSEVSDETDETSSGPQDDSDEDWAICKLWSLGGRRLRLPEALTGSKELEVAAEAVKSMAGNDSMEETWKAIMEKSCRCGEKKAEQEQVLPETVVIGRDDLNRLVDEFIKMNYEQMHLQRRMANSGLTLLARVLTER</sequence>
<dbReference type="Proteomes" id="UP000317650">
    <property type="component" value="Chromosome 1"/>
</dbReference>
<evidence type="ECO:0000256" key="1">
    <source>
        <dbReference type="SAM" id="MobiDB-lite"/>
    </source>
</evidence>
<dbReference type="InterPro" id="IPR038859">
    <property type="entry name" value="RHL1"/>
</dbReference>
<comment type="caution">
    <text evidence="2">The sequence shown here is derived from an EMBL/GenBank/DDBJ whole genome shotgun (WGS) entry which is preliminary data.</text>
</comment>
<feature type="region of interest" description="Disordered" evidence="1">
    <location>
        <begin position="47"/>
        <end position="67"/>
    </location>
</feature>
<feature type="compositionally biased region" description="Polar residues" evidence="1">
    <location>
        <begin position="299"/>
        <end position="318"/>
    </location>
</feature>
<dbReference type="EMBL" id="PYDT01000004">
    <property type="protein sequence ID" value="THU63889.1"/>
    <property type="molecule type" value="Genomic_DNA"/>
</dbReference>
<evidence type="ECO:0000313" key="3">
    <source>
        <dbReference type="Proteomes" id="UP000317650"/>
    </source>
</evidence>
<evidence type="ECO:0008006" key="4">
    <source>
        <dbReference type="Google" id="ProtNLM"/>
    </source>
</evidence>
<dbReference type="STRING" id="52838.A0A4S8JPZ1"/>
<protein>
    <recommendedName>
        <fullName evidence="4">DNA-binding protein RHL1</fullName>
    </recommendedName>
</protein>
<dbReference type="GO" id="GO:0003677">
    <property type="term" value="F:DNA binding"/>
    <property type="evidence" value="ECO:0007669"/>
    <property type="project" value="InterPro"/>
</dbReference>
<feature type="region of interest" description="Disordered" evidence="1">
    <location>
        <begin position="234"/>
        <end position="318"/>
    </location>
</feature>
<dbReference type="AlphaFoldDB" id="A0A4S8JPZ1"/>